<accession>A0A8J3YVQ1</accession>
<dbReference type="InterPro" id="IPR050097">
    <property type="entry name" value="Ferredoxin-NADP_redctase_2"/>
</dbReference>
<dbReference type="Gene3D" id="3.50.50.60">
    <property type="entry name" value="FAD/NAD(P)-binding domain"/>
    <property type="match status" value="2"/>
</dbReference>
<evidence type="ECO:0000256" key="4">
    <source>
        <dbReference type="ARBA" id="ARBA00023157"/>
    </source>
</evidence>
<dbReference type="GO" id="GO:0019430">
    <property type="term" value="P:removal of superoxide radicals"/>
    <property type="evidence" value="ECO:0007669"/>
    <property type="project" value="UniProtKB-UniRule"/>
</dbReference>
<dbReference type="AlphaFoldDB" id="A0A8J3YVQ1"/>
<protein>
    <recommendedName>
        <fullName evidence="7">Thioredoxin reductase</fullName>
        <ecNumber evidence="7">1.8.1.9</ecNumber>
    </recommendedName>
</protein>
<dbReference type="Pfam" id="PF07992">
    <property type="entry name" value="Pyr_redox_2"/>
    <property type="match status" value="1"/>
</dbReference>
<keyword evidence="8" id="KW-0521">NADP</keyword>
<dbReference type="RefSeq" id="WP_203904103.1">
    <property type="nucleotide sequence ID" value="NZ_BOPF01000038.1"/>
</dbReference>
<dbReference type="PANTHER" id="PTHR48105">
    <property type="entry name" value="THIOREDOXIN REDUCTASE 1-RELATED-RELATED"/>
    <property type="match status" value="1"/>
</dbReference>
<organism evidence="10 11">
    <name type="scientific">Virgisporangium aliadipatigenens</name>
    <dbReference type="NCBI Taxonomy" id="741659"/>
    <lineage>
        <taxon>Bacteria</taxon>
        <taxon>Bacillati</taxon>
        <taxon>Actinomycetota</taxon>
        <taxon>Actinomycetes</taxon>
        <taxon>Micromonosporales</taxon>
        <taxon>Micromonosporaceae</taxon>
        <taxon>Virgisporangium</taxon>
    </lineage>
</organism>
<dbReference type="PRINTS" id="PR00469">
    <property type="entry name" value="PNDRDTASEII"/>
</dbReference>
<sequence>MNPDLLDSPVVVLGGGPAGYAAAIYLARAELRPIVVEGAQAGGALMTTTTVANYPGFADGILGPDLMEAMRLQAAGFGATFVDEDATAVDLTGPVKRVHTTDRALGSRAVILATGSRWRRLDVPGEEDFVGRGVGSCATCDGAFFRDQDVAVVGGGDSALEEATFLTRFARSVTLVHRRDTLRASRAMQKRAAADAKITVLWNHETVSVVGEDTVSALRVRHTVTHEERALPVTGVFVAIGHDPASDLFRDQVEVDRHGYVLTLGRSTRTNVPGVFAAGDLADPTYRQAITSAGTGAAAALDAEQWLAAAHPFDKET</sequence>
<gene>
    <name evidence="10" type="ORF">Val02_75610</name>
</gene>
<dbReference type="GO" id="GO:0004791">
    <property type="term" value="F:thioredoxin-disulfide reductase (NADPH) activity"/>
    <property type="evidence" value="ECO:0007669"/>
    <property type="project" value="UniProtKB-UniRule"/>
</dbReference>
<proteinExistence type="inferred from homology"/>
<keyword evidence="4" id="KW-1015">Disulfide bond</keyword>
<keyword evidence="2 7" id="KW-0274">FAD</keyword>
<evidence type="ECO:0000256" key="2">
    <source>
        <dbReference type="ARBA" id="ARBA00022827"/>
    </source>
</evidence>
<name>A0A8J3YVQ1_9ACTN</name>
<evidence type="ECO:0000256" key="7">
    <source>
        <dbReference type="RuleBase" id="RU003880"/>
    </source>
</evidence>
<comment type="cofactor">
    <cofactor evidence="8">
        <name>FAD</name>
        <dbReference type="ChEBI" id="CHEBI:57692"/>
    </cofactor>
    <text evidence="8">Binds 1 FAD per subunit.</text>
</comment>
<comment type="caution">
    <text evidence="10">The sequence shown here is derived from an EMBL/GenBank/DDBJ whole genome shotgun (WGS) entry which is preliminary data.</text>
</comment>
<evidence type="ECO:0000256" key="3">
    <source>
        <dbReference type="ARBA" id="ARBA00023002"/>
    </source>
</evidence>
<dbReference type="Proteomes" id="UP000619260">
    <property type="component" value="Unassembled WGS sequence"/>
</dbReference>
<dbReference type="PRINTS" id="PR00368">
    <property type="entry name" value="FADPNR"/>
</dbReference>
<comment type="catalytic activity">
    <reaction evidence="6 7">
        <text>[thioredoxin]-dithiol + NADP(+) = [thioredoxin]-disulfide + NADPH + H(+)</text>
        <dbReference type="Rhea" id="RHEA:20345"/>
        <dbReference type="Rhea" id="RHEA-COMP:10698"/>
        <dbReference type="Rhea" id="RHEA-COMP:10700"/>
        <dbReference type="ChEBI" id="CHEBI:15378"/>
        <dbReference type="ChEBI" id="CHEBI:29950"/>
        <dbReference type="ChEBI" id="CHEBI:50058"/>
        <dbReference type="ChEBI" id="CHEBI:57783"/>
        <dbReference type="ChEBI" id="CHEBI:58349"/>
        <dbReference type="EC" id="1.8.1.9"/>
    </reaction>
</comment>
<dbReference type="InterPro" id="IPR023753">
    <property type="entry name" value="FAD/NAD-binding_dom"/>
</dbReference>
<keyword evidence="3 7" id="KW-0560">Oxidoreductase</keyword>
<evidence type="ECO:0000256" key="8">
    <source>
        <dbReference type="RuleBase" id="RU003881"/>
    </source>
</evidence>
<keyword evidence="5 7" id="KW-0676">Redox-active center</keyword>
<dbReference type="InterPro" id="IPR036188">
    <property type="entry name" value="FAD/NAD-bd_sf"/>
</dbReference>
<evidence type="ECO:0000259" key="9">
    <source>
        <dbReference type="Pfam" id="PF07992"/>
    </source>
</evidence>
<evidence type="ECO:0000256" key="1">
    <source>
        <dbReference type="ARBA" id="ARBA00022630"/>
    </source>
</evidence>
<evidence type="ECO:0000256" key="5">
    <source>
        <dbReference type="ARBA" id="ARBA00023284"/>
    </source>
</evidence>
<keyword evidence="11" id="KW-1185">Reference proteome</keyword>
<evidence type="ECO:0000313" key="10">
    <source>
        <dbReference type="EMBL" id="GIJ50675.1"/>
    </source>
</evidence>
<dbReference type="InterPro" id="IPR008255">
    <property type="entry name" value="Pyr_nucl-diS_OxRdtase_2_AS"/>
</dbReference>
<dbReference type="PROSITE" id="PS00573">
    <property type="entry name" value="PYRIDINE_REDOX_2"/>
    <property type="match status" value="1"/>
</dbReference>
<dbReference type="EC" id="1.8.1.9" evidence="7"/>
<evidence type="ECO:0000313" key="11">
    <source>
        <dbReference type="Proteomes" id="UP000619260"/>
    </source>
</evidence>
<dbReference type="NCBIfam" id="TIGR01292">
    <property type="entry name" value="TRX_reduct"/>
    <property type="match status" value="1"/>
</dbReference>
<evidence type="ECO:0000256" key="6">
    <source>
        <dbReference type="ARBA" id="ARBA00048132"/>
    </source>
</evidence>
<dbReference type="InterPro" id="IPR005982">
    <property type="entry name" value="Thioredox_Rdtase"/>
</dbReference>
<dbReference type="SUPFAM" id="SSF51905">
    <property type="entry name" value="FAD/NAD(P)-binding domain"/>
    <property type="match status" value="1"/>
</dbReference>
<comment type="subunit">
    <text evidence="7">Homodimer.</text>
</comment>
<keyword evidence="1 7" id="KW-0285">Flavoprotein</keyword>
<feature type="domain" description="FAD/NAD(P)-binding" evidence="9">
    <location>
        <begin position="10"/>
        <end position="295"/>
    </location>
</feature>
<reference evidence="10" key="1">
    <citation type="submission" date="2021-01" db="EMBL/GenBank/DDBJ databases">
        <title>Whole genome shotgun sequence of Virgisporangium aliadipatigenens NBRC 105644.</title>
        <authorList>
            <person name="Komaki H."/>
            <person name="Tamura T."/>
        </authorList>
    </citation>
    <scope>NUCLEOTIDE SEQUENCE</scope>
    <source>
        <strain evidence="10">NBRC 105644</strain>
    </source>
</reference>
<dbReference type="GO" id="GO:0005737">
    <property type="term" value="C:cytoplasm"/>
    <property type="evidence" value="ECO:0007669"/>
    <property type="project" value="InterPro"/>
</dbReference>
<comment type="similarity">
    <text evidence="7">Belongs to the class-II pyridine nucleotide-disulfide oxidoreductase family.</text>
</comment>
<dbReference type="EMBL" id="BOPF01000038">
    <property type="protein sequence ID" value="GIJ50675.1"/>
    <property type="molecule type" value="Genomic_DNA"/>
</dbReference>